<feature type="transmembrane region" description="Helical" evidence="2">
    <location>
        <begin position="246"/>
        <end position="271"/>
    </location>
</feature>
<feature type="transmembrane region" description="Helical" evidence="2">
    <location>
        <begin position="385"/>
        <end position="413"/>
    </location>
</feature>
<feature type="region of interest" description="Disordered" evidence="1">
    <location>
        <begin position="434"/>
        <end position="533"/>
    </location>
</feature>
<dbReference type="EMBL" id="CP108473">
    <property type="protein sequence ID" value="WUS25062.1"/>
    <property type="molecule type" value="Genomic_DNA"/>
</dbReference>
<dbReference type="InterPro" id="IPR057169">
    <property type="entry name" value="DUF7847"/>
</dbReference>
<dbReference type="Proteomes" id="UP000435837">
    <property type="component" value="Unassembled WGS sequence"/>
</dbReference>
<feature type="region of interest" description="Disordered" evidence="1">
    <location>
        <begin position="1"/>
        <end position="112"/>
    </location>
</feature>
<dbReference type="AlphaFoldDB" id="A0A640SGZ5"/>
<gene>
    <name evidence="5" type="ORF">OG727_23825</name>
    <name evidence="4" type="ORF">Scani_65280</name>
</gene>
<dbReference type="Pfam" id="PF25231">
    <property type="entry name" value="DUF7847"/>
    <property type="match status" value="1"/>
</dbReference>
<feature type="compositionally biased region" description="Gly residues" evidence="1">
    <location>
        <begin position="64"/>
        <end position="73"/>
    </location>
</feature>
<keyword evidence="2" id="KW-1133">Transmembrane helix</keyword>
<dbReference type="PANTHER" id="PTHR33133">
    <property type="entry name" value="OS08G0107100 PROTEIN-RELATED"/>
    <property type="match status" value="1"/>
</dbReference>
<feature type="compositionally biased region" description="Polar residues" evidence="1">
    <location>
        <begin position="481"/>
        <end position="493"/>
    </location>
</feature>
<accession>A0A640SGZ5</accession>
<keyword evidence="2" id="KW-0812">Transmembrane</keyword>
<evidence type="ECO:0000313" key="4">
    <source>
        <dbReference type="EMBL" id="GFE10260.1"/>
    </source>
</evidence>
<reference evidence="4 6" key="1">
    <citation type="submission" date="2019-12" db="EMBL/GenBank/DDBJ databases">
        <title>Whole genome shotgun sequence of Streptomyces caniferus NBRC 15389.</title>
        <authorList>
            <person name="Ichikawa N."/>
            <person name="Kimura A."/>
            <person name="Kitahashi Y."/>
            <person name="Komaki H."/>
            <person name="Tamura T."/>
        </authorList>
    </citation>
    <scope>NUCLEOTIDE SEQUENCE [LARGE SCALE GENOMIC DNA]</scope>
    <source>
        <strain evidence="4 6">NBRC 15389</strain>
    </source>
</reference>
<dbReference type="EMBL" id="BLIN01000005">
    <property type="protein sequence ID" value="GFE10260.1"/>
    <property type="molecule type" value="Genomic_DNA"/>
</dbReference>
<dbReference type="RefSeq" id="WP_159481154.1">
    <property type="nucleotide sequence ID" value="NZ_BAAATH010000060.1"/>
</dbReference>
<feature type="compositionally biased region" description="Low complexity" evidence="1">
    <location>
        <begin position="102"/>
        <end position="112"/>
    </location>
</feature>
<dbReference type="OrthoDB" id="121140at2"/>
<evidence type="ECO:0000256" key="2">
    <source>
        <dbReference type="SAM" id="Phobius"/>
    </source>
</evidence>
<feature type="transmembrane region" description="Helical" evidence="2">
    <location>
        <begin position="201"/>
        <end position="226"/>
    </location>
</feature>
<feature type="compositionally biased region" description="Low complexity" evidence="1">
    <location>
        <begin position="447"/>
        <end position="460"/>
    </location>
</feature>
<feature type="compositionally biased region" description="Low complexity" evidence="1">
    <location>
        <begin position="495"/>
        <end position="523"/>
    </location>
</feature>
<protein>
    <recommendedName>
        <fullName evidence="3">DUF7847 domain-containing protein</fullName>
    </recommendedName>
</protein>
<feature type="transmembrane region" description="Helical" evidence="2">
    <location>
        <begin position="332"/>
        <end position="365"/>
    </location>
</feature>
<evidence type="ECO:0000256" key="1">
    <source>
        <dbReference type="SAM" id="MobiDB-lite"/>
    </source>
</evidence>
<name>A0A640SGZ5_9ACTN</name>
<keyword evidence="2" id="KW-0472">Membrane</keyword>
<feature type="transmembrane region" description="Helical" evidence="2">
    <location>
        <begin position="283"/>
        <end position="302"/>
    </location>
</feature>
<sequence length="533" mass="53942">MNNSPGWASPGSSPSEEPGRGTQEQPPQDSQSGSGEQSPPPNWSKEQPPAGQWSAPTGIPSQGGPHGSSGQGRAGDRARASSTGPGWAGQPGHWGGPPGSQPPWGGAWAPGPQAAKPGVIPLRPLAVGEILDGAVATMRAHWRTVLGISLIVAIVAQTAITAVTGIWFQGSGRAPSPASENVPPLREALQEMGNSLAASGITSAIGLLATLVVTGLLTMVVSRAVLGRSVTAGEAWRDARTQLPRLLGLLVLLPLLIMAIVAVGVAPGLILAATRTGTLEADLLLTLLGGLAACVVSLWLGVRYSLASPALMLEKQGVIPAMRRSAKLVRGSWWRVLGVQLLAFLLVGIVEFIIQIPATIIAFLIGGESLMTWANGTSNTTGWSFLIVLGIGAVISSTITFPITAGVTALLYVDQRIRREALDLELARAAGLPGYGTDTPSTPPATPAAHAPTAGAPAPADVSADRAETDHSTPDGPGTDGPSNGPSQESTDANAPEAGTTATSSAAPTDATATGTTPADGPGQRPDDAAPGS</sequence>
<dbReference type="PANTHER" id="PTHR33133:SF1">
    <property type="entry name" value="EXPRESSED PROTEIN-RELATED"/>
    <property type="match status" value="1"/>
</dbReference>
<evidence type="ECO:0000313" key="5">
    <source>
        <dbReference type="EMBL" id="WUS25062.1"/>
    </source>
</evidence>
<evidence type="ECO:0000259" key="3">
    <source>
        <dbReference type="Pfam" id="PF25231"/>
    </source>
</evidence>
<reference evidence="5" key="2">
    <citation type="submission" date="2022-10" db="EMBL/GenBank/DDBJ databases">
        <title>The complete genomes of actinobacterial strains from the NBC collection.</title>
        <authorList>
            <person name="Joergensen T.S."/>
            <person name="Alvarez Arevalo M."/>
            <person name="Sterndorff E.B."/>
            <person name="Faurdal D."/>
            <person name="Vuksanovic O."/>
            <person name="Mourched A.-S."/>
            <person name="Charusanti P."/>
            <person name="Shaw S."/>
            <person name="Blin K."/>
            <person name="Weber T."/>
        </authorList>
    </citation>
    <scope>NUCLEOTIDE SEQUENCE</scope>
    <source>
        <strain evidence="5">NBC_01256</strain>
    </source>
</reference>
<feature type="transmembrane region" description="Helical" evidence="2">
    <location>
        <begin position="145"/>
        <end position="168"/>
    </location>
</feature>
<feature type="compositionally biased region" description="Low complexity" evidence="1">
    <location>
        <begin position="1"/>
        <end position="37"/>
    </location>
</feature>
<evidence type="ECO:0000313" key="6">
    <source>
        <dbReference type="Proteomes" id="UP000435837"/>
    </source>
</evidence>
<evidence type="ECO:0000313" key="7">
    <source>
        <dbReference type="Proteomes" id="UP001432292"/>
    </source>
</evidence>
<proteinExistence type="predicted"/>
<feature type="compositionally biased region" description="Basic and acidic residues" evidence="1">
    <location>
        <begin position="463"/>
        <end position="473"/>
    </location>
</feature>
<organism evidence="4 6">
    <name type="scientific">Streptomyces caniferus</name>
    <dbReference type="NCBI Taxonomy" id="285557"/>
    <lineage>
        <taxon>Bacteria</taxon>
        <taxon>Bacillati</taxon>
        <taxon>Actinomycetota</taxon>
        <taxon>Actinomycetes</taxon>
        <taxon>Kitasatosporales</taxon>
        <taxon>Streptomycetaceae</taxon>
        <taxon>Streptomyces</taxon>
    </lineage>
</organism>
<dbReference type="Proteomes" id="UP001432292">
    <property type="component" value="Chromosome"/>
</dbReference>
<feature type="domain" description="DUF7847" evidence="3">
    <location>
        <begin position="193"/>
        <end position="413"/>
    </location>
</feature>
<keyword evidence="7" id="KW-1185">Reference proteome</keyword>
<feature type="compositionally biased region" description="Gly residues" evidence="1">
    <location>
        <begin position="86"/>
        <end position="98"/>
    </location>
</feature>